<proteinExistence type="predicted"/>
<keyword evidence="1" id="KW-0346">Stress response</keyword>
<organism evidence="1">
    <name type="scientific">Rhizophora mucronata</name>
    <name type="common">Asiatic mangrove</name>
    <dbReference type="NCBI Taxonomy" id="61149"/>
    <lineage>
        <taxon>Eukaryota</taxon>
        <taxon>Viridiplantae</taxon>
        <taxon>Streptophyta</taxon>
        <taxon>Embryophyta</taxon>
        <taxon>Tracheophyta</taxon>
        <taxon>Spermatophyta</taxon>
        <taxon>Magnoliopsida</taxon>
        <taxon>eudicotyledons</taxon>
        <taxon>Gunneridae</taxon>
        <taxon>Pentapetalae</taxon>
        <taxon>rosids</taxon>
        <taxon>fabids</taxon>
        <taxon>Malpighiales</taxon>
        <taxon>Rhizophoraceae</taxon>
        <taxon>Rhizophora</taxon>
    </lineage>
</organism>
<evidence type="ECO:0000313" key="1">
    <source>
        <dbReference type="EMBL" id="MBX37340.1"/>
    </source>
</evidence>
<dbReference type="EMBL" id="GGEC01056856">
    <property type="protein sequence ID" value="MBX37340.1"/>
    <property type="molecule type" value="Transcribed_RNA"/>
</dbReference>
<name>A0A2P2N4F1_RHIMU</name>
<dbReference type="AlphaFoldDB" id="A0A2P2N4F1"/>
<accession>A0A2P2N4F1</accession>
<protein>
    <submittedName>
        <fullName evidence="1">Heat shock factor protein HSF30-like</fullName>
    </submittedName>
</protein>
<reference evidence="1" key="1">
    <citation type="submission" date="2018-02" db="EMBL/GenBank/DDBJ databases">
        <title>Rhizophora mucronata_Transcriptome.</title>
        <authorList>
            <person name="Meera S.P."/>
            <person name="Sreeshan A."/>
            <person name="Augustine A."/>
        </authorList>
    </citation>
    <scope>NUCLEOTIDE SEQUENCE</scope>
    <source>
        <tissue evidence="1">Leaf</tissue>
    </source>
</reference>
<sequence length="55" mass="5969">MKLSRVLLHDTIGSVSVLSTISNVFFRNGGGPDSCKPSMGFGRTIEEDEELDDPL</sequence>